<evidence type="ECO:0000256" key="1">
    <source>
        <dbReference type="ARBA" id="ARBA00004651"/>
    </source>
</evidence>
<feature type="transmembrane region" description="Helical" evidence="7">
    <location>
        <begin position="379"/>
        <end position="402"/>
    </location>
</feature>
<keyword evidence="5 7" id="KW-1133">Transmembrane helix</keyword>
<evidence type="ECO:0000256" key="4">
    <source>
        <dbReference type="ARBA" id="ARBA00022692"/>
    </source>
</evidence>
<protein>
    <submittedName>
        <fullName evidence="8">Amino acid/peptide transporter (Peptide:H+ symporter)</fullName>
    </submittedName>
</protein>
<dbReference type="AlphaFoldDB" id="R3WKG3"/>
<proteinExistence type="predicted"/>
<dbReference type="PATRIC" id="fig|1158610.3.peg.2709"/>
<dbReference type="InterPro" id="IPR050171">
    <property type="entry name" value="MFS_Transporters"/>
</dbReference>
<name>R3WKG3_9ENTE</name>
<keyword evidence="9" id="KW-1185">Reference proteome</keyword>
<evidence type="ECO:0000256" key="5">
    <source>
        <dbReference type="ARBA" id="ARBA00022989"/>
    </source>
</evidence>
<dbReference type="GO" id="GO:0015833">
    <property type="term" value="P:peptide transport"/>
    <property type="evidence" value="ECO:0007669"/>
    <property type="project" value="InterPro"/>
</dbReference>
<comment type="subcellular location">
    <subcellularLocation>
        <location evidence="1">Cell membrane</location>
        <topology evidence="1">Multi-pass membrane protein</topology>
    </subcellularLocation>
</comment>
<organism evidence="8 9">
    <name type="scientific">Enterococcus phoeniculicola ATCC BAA-412</name>
    <dbReference type="NCBI Taxonomy" id="1158610"/>
    <lineage>
        <taxon>Bacteria</taxon>
        <taxon>Bacillati</taxon>
        <taxon>Bacillota</taxon>
        <taxon>Bacilli</taxon>
        <taxon>Lactobacillales</taxon>
        <taxon>Enterococcaceae</taxon>
        <taxon>Enterococcus</taxon>
    </lineage>
</organism>
<comment type="caution">
    <text evidence="8">The sequence shown here is derived from an EMBL/GenBank/DDBJ whole genome shotgun (WGS) entry which is preliminary data.</text>
</comment>
<feature type="transmembrane region" description="Helical" evidence="7">
    <location>
        <begin position="39"/>
        <end position="58"/>
    </location>
</feature>
<accession>R3WKG3</accession>
<reference evidence="8 9" key="1">
    <citation type="submission" date="2013-02" db="EMBL/GenBank/DDBJ databases">
        <title>The Genome Sequence of Enterococcus phoeniculicola BAA-412.</title>
        <authorList>
            <consortium name="The Broad Institute Genome Sequencing Platform"/>
            <consortium name="The Broad Institute Genome Sequencing Center for Infectious Disease"/>
            <person name="Earl A.M."/>
            <person name="Gilmore M.S."/>
            <person name="Lebreton F."/>
            <person name="Walker B."/>
            <person name="Young S.K."/>
            <person name="Zeng Q."/>
            <person name="Gargeya S."/>
            <person name="Fitzgerald M."/>
            <person name="Haas B."/>
            <person name="Abouelleil A."/>
            <person name="Alvarado L."/>
            <person name="Arachchi H.M."/>
            <person name="Berlin A.M."/>
            <person name="Chapman S.B."/>
            <person name="Dewar J."/>
            <person name="Goldberg J."/>
            <person name="Griggs A."/>
            <person name="Gujja S."/>
            <person name="Hansen M."/>
            <person name="Howarth C."/>
            <person name="Imamovic A."/>
            <person name="Larimer J."/>
            <person name="McCowan C."/>
            <person name="Murphy C."/>
            <person name="Neiman D."/>
            <person name="Pearson M."/>
            <person name="Priest M."/>
            <person name="Roberts A."/>
            <person name="Saif S."/>
            <person name="Shea T."/>
            <person name="Sisk P."/>
            <person name="Sykes S."/>
            <person name="Wortman J."/>
            <person name="Nusbaum C."/>
            <person name="Birren B."/>
        </authorList>
    </citation>
    <scope>NUCLEOTIDE SEQUENCE [LARGE SCALE GENOMIC DNA]</scope>
    <source>
        <strain evidence="8 9">ATCC BAA-412</strain>
    </source>
</reference>
<dbReference type="Proteomes" id="UP000013785">
    <property type="component" value="Unassembled WGS sequence"/>
</dbReference>
<dbReference type="GO" id="GO:0005886">
    <property type="term" value="C:plasma membrane"/>
    <property type="evidence" value="ECO:0007669"/>
    <property type="project" value="UniProtKB-SubCell"/>
</dbReference>
<dbReference type="RefSeq" id="WP_010769362.1">
    <property type="nucleotide sequence ID" value="NZ_ASWE01000001.1"/>
</dbReference>
<evidence type="ECO:0000256" key="6">
    <source>
        <dbReference type="ARBA" id="ARBA00023136"/>
    </source>
</evidence>
<dbReference type="eggNOG" id="COG3104">
    <property type="taxonomic scope" value="Bacteria"/>
</dbReference>
<dbReference type="STRING" id="154621.RV11_GL001924"/>
<dbReference type="SUPFAM" id="SSF103473">
    <property type="entry name" value="MFS general substrate transporter"/>
    <property type="match status" value="1"/>
</dbReference>
<dbReference type="PANTHER" id="PTHR23517:SF15">
    <property type="entry name" value="PROTON-DEPENDENT OLIGOPEPTIDE FAMILY TRANSPORT PROTEIN"/>
    <property type="match status" value="1"/>
</dbReference>
<evidence type="ECO:0000313" key="8">
    <source>
        <dbReference type="EMBL" id="EOL42375.1"/>
    </source>
</evidence>
<feature type="transmembrane region" description="Helical" evidence="7">
    <location>
        <begin position="473"/>
        <end position="493"/>
    </location>
</feature>
<dbReference type="Pfam" id="PF00854">
    <property type="entry name" value="PTR2"/>
    <property type="match status" value="1"/>
</dbReference>
<feature type="transmembrane region" description="Helical" evidence="7">
    <location>
        <begin position="307"/>
        <end position="328"/>
    </location>
</feature>
<gene>
    <name evidence="8" type="ORF">UC3_02727</name>
</gene>
<feature type="transmembrane region" description="Helical" evidence="7">
    <location>
        <begin position="264"/>
        <end position="287"/>
    </location>
</feature>
<keyword evidence="3" id="KW-1003">Cell membrane</keyword>
<dbReference type="Gene3D" id="1.20.1250.20">
    <property type="entry name" value="MFS general substrate transporter like domains"/>
    <property type="match status" value="1"/>
</dbReference>
<feature type="transmembrane region" description="Helical" evidence="7">
    <location>
        <begin position="70"/>
        <end position="92"/>
    </location>
</feature>
<feature type="transmembrane region" description="Helical" evidence="7">
    <location>
        <begin position="171"/>
        <end position="189"/>
    </location>
</feature>
<feature type="transmembrane region" description="Helical" evidence="7">
    <location>
        <begin position="195"/>
        <end position="213"/>
    </location>
</feature>
<dbReference type="NCBIfam" id="TIGR00924">
    <property type="entry name" value="yjdL_sub1_fam"/>
    <property type="match status" value="1"/>
</dbReference>
<keyword evidence="2" id="KW-0813">Transport</keyword>
<dbReference type="InterPro" id="IPR036259">
    <property type="entry name" value="MFS_trans_sf"/>
</dbReference>
<evidence type="ECO:0000313" key="9">
    <source>
        <dbReference type="Proteomes" id="UP000013785"/>
    </source>
</evidence>
<sequence>MSKKERNFISKDATIEEIRSDKGFLGHPKGVGALAFGNFFNSAAWGAFYAIMIFYLYTPYTHGLGFPEGTAAQMITAMGACNGLFVIMGSWLADRVLGMRKSLIIGNIVKGTGFLLLAIPPVSLIQGRIFAIIALFLLALPIMGASNASLTGQLYSKQDNGRRDAAFTIHQFANTIAGIITPIIVGQIGMSNFHIGFGIAAFFAFLYGAVIFITQHKFFGYLGENPVKPLPKGALKKIGLRAFVITVIVGVLIFGLIYGKLIGLQGFLNVITSATFIIPILFLTNLFKQTDLTDADRRHMKPFMKLFCAQILIALGGTLLTSAIAIFIDQKINREILGFEIAPGSVPTIYTVLGLIIAPIFVYLWTNTKAQNIPIVKKYACGIFTTSVAFGVLTIPTIFLAGSAPYSMWWLVIYYVFMALSDQLVWPIGSSMVSKLAPDAYETQMQTAWGQTAAISNGIALVLFNFFKTPDQQVYLFPIMAVVLLLTVIYLLVNAKKIEAEMN</sequence>
<dbReference type="EMBL" id="AJAT01000017">
    <property type="protein sequence ID" value="EOL42375.1"/>
    <property type="molecule type" value="Genomic_DNA"/>
</dbReference>
<dbReference type="HOGENOM" id="CLU_004790_0_1_9"/>
<evidence type="ECO:0000256" key="2">
    <source>
        <dbReference type="ARBA" id="ARBA00022448"/>
    </source>
</evidence>
<feature type="transmembrane region" description="Helical" evidence="7">
    <location>
        <begin position="408"/>
        <end position="428"/>
    </location>
</feature>
<dbReference type="PANTHER" id="PTHR23517">
    <property type="entry name" value="RESISTANCE PROTEIN MDTM, PUTATIVE-RELATED-RELATED"/>
    <property type="match status" value="1"/>
</dbReference>
<feature type="transmembrane region" description="Helical" evidence="7">
    <location>
        <begin position="129"/>
        <end position="150"/>
    </location>
</feature>
<feature type="transmembrane region" description="Helical" evidence="7">
    <location>
        <begin position="104"/>
        <end position="123"/>
    </location>
</feature>
<feature type="transmembrane region" description="Helical" evidence="7">
    <location>
        <begin position="348"/>
        <end position="367"/>
    </location>
</feature>
<dbReference type="GO" id="GO:1904680">
    <property type="term" value="F:peptide transmembrane transporter activity"/>
    <property type="evidence" value="ECO:0007669"/>
    <property type="project" value="InterPro"/>
</dbReference>
<dbReference type="InterPro" id="IPR005279">
    <property type="entry name" value="Dipep/tripep_permease"/>
</dbReference>
<keyword evidence="4 7" id="KW-0812">Transmembrane</keyword>
<dbReference type="InterPro" id="IPR000109">
    <property type="entry name" value="POT_fam"/>
</dbReference>
<evidence type="ECO:0000256" key="7">
    <source>
        <dbReference type="SAM" id="Phobius"/>
    </source>
</evidence>
<evidence type="ECO:0000256" key="3">
    <source>
        <dbReference type="ARBA" id="ARBA00022475"/>
    </source>
</evidence>
<feature type="transmembrane region" description="Helical" evidence="7">
    <location>
        <begin position="238"/>
        <end position="258"/>
    </location>
</feature>
<dbReference type="OrthoDB" id="9772725at2"/>
<feature type="transmembrane region" description="Helical" evidence="7">
    <location>
        <begin position="448"/>
        <end position="467"/>
    </location>
</feature>
<keyword evidence="6 7" id="KW-0472">Membrane</keyword>